<name>A0A291TC86_9FIRM</name>
<dbReference type="Pfam" id="PF13655">
    <property type="entry name" value="RVT_N"/>
    <property type="match status" value="1"/>
</dbReference>
<dbReference type="PANTHER" id="PTHR34047:SF10">
    <property type="entry name" value="GROUP II INTRON-ASSOCIATED OPEN READING FRAME"/>
    <property type="match status" value="1"/>
</dbReference>
<evidence type="ECO:0000313" key="2">
    <source>
        <dbReference type="EMBL" id="ATL90803.1"/>
    </source>
</evidence>
<dbReference type="InterPro" id="IPR043502">
    <property type="entry name" value="DNA/RNA_pol_sf"/>
</dbReference>
<keyword evidence="2" id="KW-0808">Transferase</keyword>
<dbReference type="AlphaFoldDB" id="A0A291TC86"/>
<dbReference type="InterPro" id="IPR013087">
    <property type="entry name" value="Znf_C2H2_type"/>
</dbReference>
<dbReference type="PROSITE" id="PS50878">
    <property type="entry name" value="RT_POL"/>
    <property type="match status" value="1"/>
</dbReference>
<dbReference type="CDD" id="cd01651">
    <property type="entry name" value="RT_G2_intron"/>
    <property type="match status" value="1"/>
</dbReference>
<dbReference type="SUPFAM" id="SSF56672">
    <property type="entry name" value="DNA/RNA polymerases"/>
    <property type="match status" value="1"/>
</dbReference>
<keyword evidence="2" id="KW-0548">Nucleotidyltransferase</keyword>
<dbReference type="PROSITE" id="PS00028">
    <property type="entry name" value="ZINC_FINGER_C2H2_1"/>
    <property type="match status" value="1"/>
</dbReference>
<gene>
    <name evidence="2" type="primary">ltrA</name>
    <name evidence="2" type="ORF">CRH10_11105</name>
</gene>
<dbReference type="InterPro" id="IPR030931">
    <property type="entry name" value="Group_II_RT_mat"/>
</dbReference>
<dbReference type="InterPro" id="IPR013597">
    <property type="entry name" value="Mat_intron_G2"/>
</dbReference>
<sequence length="564" mass="65620">MNEKSCAPTCKVEDWASIDWNKARAYVKKLQMRIVKAQQEGHYSKVKTLQWLLTHSFYAKALAVKRVTSNRGKNTAGVDHELWLTPEAKFKAINKLKRRGYSPQPLKRVYIPKKNGKLRPLSIPTMTDRAMQTLYMFALEPLAETYGDPNSYGFRIGRSTHDAIEQCFTDLNKGKSPEWILEGDIKGCFDHISHEWLMENIPMDTQVLQKWLKCGFVDTKQLFPTEEGTPQGGTISPTLMNMTLDGLERLLKERLPTKQYFNGKTHFNKMNFVRYADDFIVTGESPEFLREEVLPIIREFMAERGLQLSEEKTVITHIEDGFDFLGKNIRKYNGKLLIKPSKQSVSSLLKKVREIVKSNKSAKQDSLIRQLNPVIRGWVNNQRFVVSAEAFSKIDYQIYNCLWQWAKRRHKKKSRRWIAKKYWHCIGSRNWTFAAEERSKKRNKELSYFALEYATDTKIIRFKKIVAEANPFDARWNGYYEERDGEKMLNSTNGREKLLKVWRNQHRCCPVCGEPITSDTGFKVHKVFRHGKSPWLEMVHPECHTVLHKNDACFVAPGSLTGTF</sequence>
<feature type="domain" description="Reverse transcriptase" evidence="1">
    <location>
        <begin position="92"/>
        <end position="329"/>
    </location>
</feature>
<keyword evidence="2" id="KW-0695">RNA-directed DNA polymerase</keyword>
<dbReference type="Pfam" id="PF00078">
    <property type="entry name" value="RVT_1"/>
    <property type="match status" value="1"/>
</dbReference>
<dbReference type="PANTHER" id="PTHR34047">
    <property type="entry name" value="NUCLEAR INTRON MATURASE 1, MITOCHONDRIAL-RELATED"/>
    <property type="match status" value="1"/>
</dbReference>
<dbReference type="GO" id="GO:0003964">
    <property type="term" value="F:RNA-directed DNA polymerase activity"/>
    <property type="evidence" value="ECO:0007669"/>
    <property type="project" value="UniProtKB-KW"/>
</dbReference>
<dbReference type="InterPro" id="IPR051083">
    <property type="entry name" value="GrpII_Intron_Splice-Mob/Def"/>
</dbReference>
<accession>A0A291TC86</accession>
<reference evidence="2 3" key="1">
    <citation type="submission" date="2017-10" db="EMBL/GenBank/DDBJ databases">
        <title>Complete Genome Sequence of Faecalibacterium prausnitzii isolated from the gut of healthy adult Indian.</title>
        <authorList>
            <person name="Bag S."/>
            <person name="Ghosh T.S."/>
            <person name="Das B."/>
        </authorList>
    </citation>
    <scope>NUCLEOTIDE SEQUENCE [LARGE SCALE GENOMIC DNA]</scope>
    <source>
        <strain evidence="2 3">Indica</strain>
    </source>
</reference>
<dbReference type="InterPro" id="IPR000477">
    <property type="entry name" value="RT_dom"/>
</dbReference>
<dbReference type="NCBIfam" id="TIGR04416">
    <property type="entry name" value="group_II_RT_mat"/>
    <property type="match status" value="1"/>
</dbReference>
<evidence type="ECO:0000259" key="1">
    <source>
        <dbReference type="PROSITE" id="PS50878"/>
    </source>
</evidence>
<evidence type="ECO:0000313" key="3">
    <source>
        <dbReference type="Proteomes" id="UP000223709"/>
    </source>
</evidence>
<dbReference type="EMBL" id="CP023819">
    <property type="protein sequence ID" value="ATL90803.1"/>
    <property type="molecule type" value="Genomic_DNA"/>
</dbReference>
<protein>
    <submittedName>
        <fullName evidence="2">Group II intron reverse transcriptase/maturase</fullName>
    </submittedName>
</protein>
<dbReference type="Proteomes" id="UP000223709">
    <property type="component" value="Chromosome"/>
</dbReference>
<dbReference type="RefSeq" id="WP_098924564.1">
    <property type="nucleotide sequence ID" value="NZ_CP023819.1"/>
</dbReference>
<organism evidence="2 3">
    <name type="scientific">Faecalibacterium prausnitzii</name>
    <dbReference type="NCBI Taxonomy" id="853"/>
    <lineage>
        <taxon>Bacteria</taxon>
        <taxon>Bacillati</taxon>
        <taxon>Bacillota</taxon>
        <taxon>Clostridia</taxon>
        <taxon>Eubacteriales</taxon>
        <taxon>Oscillospiraceae</taxon>
        <taxon>Faecalibacterium</taxon>
    </lineage>
</organism>
<proteinExistence type="predicted"/>
<dbReference type="Pfam" id="PF08388">
    <property type="entry name" value="GIIM"/>
    <property type="match status" value="1"/>
</dbReference>
<dbReference type="InterPro" id="IPR025960">
    <property type="entry name" value="RVT_N"/>
</dbReference>